<protein>
    <submittedName>
        <fullName evidence="4">Histone-like nucleoid-structuring protein Lsr2</fullName>
    </submittedName>
</protein>
<dbReference type="InterPro" id="IPR036625">
    <property type="entry name" value="E3-bd_dom_sf"/>
</dbReference>
<evidence type="ECO:0000256" key="1">
    <source>
        <dbReference type="ARBA" id="ARBA00023125"/>
    </source>
</evidence>
<dbReference type="Pfam" id="PF23359">
    <property type="entry name" value="Lsr2_DNA-bd"/>
    <property type="match status" value="1"/>
</dbReference>
<organism evidence="4 5">
    <name type="scientific">Rhodococcus sovatensis</name>
    <dbReference type="NCBI Taxonomy" id="1805840"/>
    <lineage>
        <taxon>Bacteria</taxon>
        <taxon>Bacillati</taxon>
        <taxon>Actinomycetota</taxon>
        <taxon>Actinomycetes</taxon>
        <taxon>Mycobacteriales</taxon>
        <taxon>Nocardiaceae</taxon>
        <taxon>Rhodococcus</taxon>
    </lineage>
</organism>
<feature type="coiled-coil region" evidence="2">
    <location>
        <begin position="65"/>
        <end position="92"/>
    </location>
</feature>
<dbReference type="Gene3D" id="4.10.320.10">
    <property type="entry name" value="E3-binding domain"/>
    <property type="match status" value="1"/>
</dbReference>
<proteinExistence type="predicted"/>
<accession>A0ABZ2PNI2</accession>
<dbReference type="Proteomes" id="UP001432000">
    <property type="component" value="Chromosome"/>
</dbReference>
<keyword evidence="2" id="KW-0175">Coiled coil</keyword>
<evidence type="ECO:0000313" key="4">
    <source>
        <dbReference type="EMBL" id="WXG70711.1"/>
    </source>
</evidence>
<name>A0ABZ2PNI2_9NOCA</name>
<reference evidence="4 5" key="1">
    <citation type="submission" date="2024-03" db="EMBL/GenBank/DDBJ databases">
        <title>Natural products discovery in diverse microorganisms through a two-stage MS feature dereplication strategy.</title>
        <authorList>
            <person name="Zhang R."/>
        </authorList>
    </citation>
    <scope>NUCLEOTIDE SEQUENCE [LARGE SCALE GENOMIC DNA]</scope>
    <source>
        <strain evidence="4 5">18930</strain>
    </source>
</reference>
<evidence type="ECO:0000256" key="2">
    <source>
        <dbReference type="SAM" id="Coils"/>
    </source>
</evidence>
<feature type="domain" description="Lsr2 DNA-binding" evidence="3">
    <location>
        <begin position="104"/>
        <end position="137"/>
    </location>
</feature>
<evidence type="ECO:0000259" key="3">
    <source>
        <dbReference type="Pfam" id="PF23359"/>
    </source>
</evidence>
<keyword evidence="5" id="KW-1185">Reference proteome</keyword>
<gene>
    <name evidence="4" type="ORF">WDS16_09555</name>
</gene>
<dbReference type="EMBL" id="CP147846">
    <property type="protein sequence ID" value="WXG70711.1"/>
    <property type="molecule type" value="Genomic_DNA"/>
</dbReference>
<sequence>MAKFEIKSIYTFTDELTGEQVTQDSEPTTFKIKLTGDAKTYEKVMSVENEQFFRDWLDNDGADLVGRYQDKIDKLNREIADLVAENENLDAARSKSRSKTVKRDPEQLKAMREWLNANGYKVSDRGRIPADYEAAYNSKTPNTEVKAGADA</sequence>
<keyword evidence="1" id="KW-0238">DNA-binding</keyword>
<dbReference type="RefSeq" id="WP_338892290.1">
    <property type="nucleotide sequence ID" value="NZ_CP147846.1"/>
</dbReference>
<evidence type="ECO:0000313" key="5">
    <source>
        <dbReference type="Proteomes" id="UP001432000"/>
    </source>
</evidence>
<dbReference type="InterPro" id="IPR055370">
    <property type="entry name" value="Lsr2_DNA-bd"/>
</dbReference>